<accession>A0ABW3TNV5</accession>
<dbReference type="Proteomes" id="UP001597181">
    <property type="component" value="Unassembled WGS sequence"/>
</dbReference>
<name>A0ABW3TNV5_9MICO</name>
<sequence>MTLAAFTETLTIAARVKSGEWIQGGSEAFPVPSGIGTHISGLLGSLADTGLGWAVGLMGPLIGWSDDLRNDAESAFEFADSWKQSASVLQSVAVQYRRRVFDLSEMSGQTISAYRNNAAQLVHGFRIQGEAVSAVSFAIRAAATLVKNVHGTVQDAIAEVASSAVRSHARSLTSGASIGGVASPAVISQISMDVAAATARVGPMVAGAVATLAFLGALLRALIEGIKALGKWMSRQGTKAPTRGAGKPQKRTKPDTNNGVRGRKRPLQSGSRTPIAKPPRVANPKLQNILNSAYLRTGDIPLVGGNGSLVSAIKFELRTGIKVGGKDHVLKGRNTRNALRNWLRLNKAADPTDIQTAQKLLNEIEVALNGL</sequence>
<reference evidence="4" key="1">
    <citation type="journal article" date="2019" name="Int. J. Syst. Evol. Microbiol.">
        <title>The Global Catalogue of Microorganisms (GCM) 10K type strain sequencing project: providing services to taxonomists for standard genome sequencing and annotation.</title>
        <authorList>
            <consortium name="The Broad Institute Genomics Platform"/>
            <consortium name="The Broad Institute Genome Sequencing Center for Infectious Disease"/>
            <person name="Wu L."/>
            <person name="Ma J."/>
        </authorList>
    </citation>
    <scope>NUCLEOTIDE SEQUENCE [LARGE SCALE GENOMIC DNA]</scope>
    <source>
        <strain evidence="4">CCUG 50213</strain>
    </source>
</reference>
<gene>
    <name evidence="3" type="ORF">ACFQ3U_09775</name>
</gene>
<dbReference type="EMBL" id="JBHTLY010000004">
    <property type="protein sequence ID" value="MFD1202177.1"/>
    <property type="molecule type" value="Genomic_DNA"/>
</dbReference>
<feature type="transmembrane region" description="Helical" evidence="2">
    <location>
        <begin position="201"/>
        <end position="223"/>
    </location>
</feature>
<proteinExistence type="predicted"/>
<organism evidence="3 4">
    <name type="scientific">Leucobacter albus</name>
    <dbReference type="NCBI Taxonomy" id="272210"/>
    <lineage>
        <taxon>Bacteria</taxon>
        <taxon>Bacillati</taxon>
        <taxon>Actinomycetota</taxon>
        <taxon>Actinomycetes</taxon>
        <taxon>Micrococcales</taxon>
        <taxon>Microbacteriaceae</taxon>
        <taxon>Leucobacter</taxon>
    </lineage>
</organism>
<keyword evidence="2" id="KW-0472">Membrane</keyword>
<keyword evidence="2" id="KW-1133">Transmembrane helix</keyword>
<dbReference type="RefSeq" id="WP_343961271.1">
    <property type="nucleotide sequence ID" value="NZ_BAAAKZ010000010.1"/>
</dbReference>
<feature type="region of interest" description="Disordered" evidence="1">
    <location>
        <begin position="234"/>
        <end position="282"/>
    </location>
</feature>
<keyword evidence="2" id="KW-0812">Transmembrane</keyword>
<evidence type="ECO:0000256" key="2">
    <source>
        <dbReference type="SAM" id="Phobius"/>
    </source>
</evidence>
<comment type="caution">
    <text evidence="3">The sequence shown here is derived from an EMBL/GenBank/DDBJ whole genome shotgun (WGS) entry which is preliminary data.</text>
</comment>
<evidence type="ECO:0000313" key="3">
    <source>
        <dbReference type="EMBL" id="MFD1202177.1"/>
    </source>
</evidence>
<evidence type="ECO:0000313" key="4">
    <source>
        <dbReference type="Proteomes" id="UP001597181"/>
    </source>
</evidence>
<keyword evidence="4" id="KW-1185">Reference proteome</keyword>
<protein>
    <submittedName>
        <fullName evidence="3">Uncharacterized protein</fullName>
    </submittedName>
</protein>
<evidence type="ECO:0000256" key="1">
    <source>
        <dbReference type="SAM" id="MobiDB-lite"/>
    </source>
</evidence>